<accession>A0A8X7RNH7</accession>
<evidence type="ECO:0008006" key="4">
    <source>
        <dbReference type="Google" id="ProtNLM"/>
    </source>
</evidence>
<reference evidence="2 3" key="1">
    <citation type="submission" date="2020-02" db="EMBL/GenBank/DDBJ databases">
        <authorList>
            <person name="Ma Q."/>
            <person name="Huang Y."/>
            <person name="Song X."/>
            <person name="Pei D."/>
        </authorList>
    </citation>
    <scope>NUCLEOTIDE SEQUENCE [LARGE SCALE GENOMIC DNA]</scope>
    <source>
        <strain evidence="2">Sxm20200214</strain>
        <tissue evidence="2">Leaf</tissue>
    </source>
</reference>
<dbReference type="PANTHER" id="PTHR36354">
    <property type="entry name" value="IMPORT INNER MEMBRANE TRANSLOCASE SUBUNIT"/>
    <property type="match status" value="1"/>
</dbReference>
<dbReference type="AlphaFoldDB" id="A0A8X7RNH7"/>
<evidence type="ECO:0000313" key="3">
    <source>
        <dbReference type="Proteomes" id="UP000886595"/>
    </source>
</evidence>
<comment type="caution">
    <text evidence="2">The sequence shown here is derived from an EMBL/GenBank/DDBJ whole genome shotgun (WGS) entry which is preliminary data.</text>
</comment>
<dbReference type="SUPFAM" id="SSF55144">
    <property type="entry name" value="LigT-like"/>
    <property type="match status" value="1"/>
</dbReference>
<evidence type="ECO:0000313" key="2">
    <source>
        <dbReference type="EMBL" id="KAG2291380.1"/>
    </source>
</evidence>
<dbReference type="PANTHER" id="PTHR36354:SF2">
    <property type="entry name" value="IMPORT INNER MEMBRANE TRANSLOCASE SUBUNIT"/>
    <property type="match status" value="1"/>
</dbReference>
<keyword evidence="3" id="KW-1185">Reference proteome</keyword>
<dbReference type="InterPro" id="IPR012386">
    <property type="entry name" value="Cyclic-nucl_3Pdiesterase"/>
</dbReference>
<dbReference type="GO" id="GO:0004112">
    <property type="term" value="F:cyclic-nucleotide phosphodiesterase activity"/>
    <property type="evidence" value="ECO:0007669"/>
    <property type="project" value="InterPro"/>
</dbReference>
<dbReference type="EMBL" id="JAAMPC010000009">
    <property type="protein sequence ID" value="KAG2291380.1"/>
    <property type="molecule type" value="Genomic_DNA"/>
</dbReference>
<proteinExistence type="predicted"/>
<dbReference type="Pfam" id="PF07823">
    <property type="entry name" value="CPDase"/>
    <property type="match status" value="1"/>
</dbReference>
<dbReference type="Gene3D" id="3.90.1140.10">
    <property type="entry name" value="Cyclic phosphodiesterase"/>
    <property type="match status" value="1"/>
</dbReference>
<dbReference type="InterPro" id="IPR009097">
    <property type="entry name" value="Cyclic_Pdiesterase"/>
</dbReference>
<name>A0A8X7RNH7_BRACI</name>
<gene>
    <name evidence="2" type="ORF">Bca52824_038049</name>
</gene>
<evidence type="ECO:0000256" key="1">
    <source>
        <dbReference type="SAM" id="MobiDB-lite"/>
    </source>
</evidence>
<dbReference type="OrthoDB" id="514292at2759"/>
<protein>
    <recommendedName>
        <fullName evidence="4">RNA ligase/cyclic nucleotide phosphodiesterase family protein</fullName>
    </recommendedName>
</protein>
<feature type="region of interest" description="Disordered" evidence="1">
    <location>
        <begin position="1"/>
        <end position="23"/>
    </location>
</feature>
<dbReference type="Proteomes" id="UP000886595">
    <property type="component" value="Unassembled WGS sequence"/>
</dbReference>
<sequence length="270" mass="30468">MAEKNATPLQPPQTQEDEEEKREMYAVWAVPEEDVEDRLRRLMEGLRSEFGGPPFDPHLTLVGPQKLTAGEAKLMFEAAYEGFKAYPATVDQVSAGTSYFQCVYVSLRHTVEVMNAAGHFMGHFKAFTGKLYVPHMSILYGDLTEEEKKKALEKASTLDSSLDDRSERKGLVIVEVKKKKGQYDMKLLAVDIPMASGPDQRLYLIGDEEGYKVGGGLISELRDPVVKAMAATKEFDNLDRIEEEEDAEREIQEAERKHCEEIEKLKKKSS</sequence>
<organism evidence="2 3">
    <name type="scientific">Brassica carinata</name>
    <name type="common">Ethiopian mustard</name>
    <name type="synonym">Abyssinian cabbage</name>
    <dbReference type="NCBI Taxonomy" id="52824"/>
    <lineage>
        <taxon>Eukaryota</taxon>
        <taxon>Viridiplantae</taxon>
        <taxon>Streptophyta</taxon>
        <taxon>Embryophyta</taxon>
        <taxon>Tracheophyta</taxon>
        <taxon>Spermatophyta</taxon>
        <taxon>Magnoliopsida</taxon>
        <taxon>eudicotyledons</taxon>
        <taxon>Gunneridae</taxon>
        <taxon>Pentapetalae</taxon>
        <taxon>rosids</taxon>
        <taxon>malvids</taxon>
        <taxon>Brassicales</taxon>
        <taxon>Brassicaceae</taxon>
        <taxon>Brassiceae</taxon>
        <taxon>Brassica</taxon>
    </lineage>
</organism>